<keyword evidence="3" id="KW-1185">Reference proteome</keyword>
<dbReference type="EMBL" id="CP110434">
    <property type="protein sequence ID" value="WAQ91401.1"/>
    <property type="molecule type" value="Genomic_DNA"/>
</dbReference>
<proteinExistence type="predicted"/>
<feature type="compositionally biased region" description="Polar residues" evidence="1">
    <location>
        <begin position="1"/>
        <end position="22"/>
    </location>
</feature>
<reference evidence="2" key="1">
    <citation type="submission" date="2022-10" db="EMBL/GenBank/DDBJ databases">
        <title>Puccinia triticina Genome sequencing and assembly.</title>
        <authorList>
            <person name="Li C."/>
        </authorList>
    </citation>
    <scope>NUCLEOTIDE SEQUENCE</scope>
    <source>
        <strain evidence="2">Pt15</strain>
    </source>
</reference>
<protein>
    <submittedName>
        <fullName evidence="2">Uncharacterized protein</fullName>
    </submittedName>
</protein>
<gene>
    <name evidence="2" type="ORF">PtA15_14A285</name>
</gene>
<organism evidence="2 3">
    <name type="scientific">Puccinia triticina</name>
    <dbReference type="NCBI Taxonomy" id="208348"/>
    <lineage>
        <taxon>Eukaryota</taxon>
        <taxon>Fungi</taxon>
        <taxon>Dikarya</taxon>
        <taxon>Basidiomycota</taxon>
        <taxon>Pucciniomycotina</taxon>
        <taxon>Pucciniomycetes</taxon>
        <taxon>Pucciniales</taxon>
        <taxon>Pucciniaceae</taxon>
        <taxon>Puccinia</taxon>
    </lineage>
</organism>
<name>A0ABY7D1E6_9BASI</name>
<evidence type="ECO:0000313" key="3">
    <source>
        <dbReference type="Proteomes" id="UP001164743"/>
    </source>
</evidence>
<dbReference type="RefSeq" id="XP_053026956.1">
    <property type="nucleotide sequence ID" value="XM_053162984.1"/>
</dbReference>
<evidence type="ECO:0000256" key="1">
    <source>
        <dbReference type="SAM" id="MobiDB-lite"/>
    </source>
</evidence>
<sequence length="78" mass="8546">MKNKSETLSASKMAAISTSKPNNKFPAHSARGPTTLKLRLSQLVPDTSSNKLKDPAEIPNSHLEGATQKRRSKRFAKN</sequence>
<dbReference type="Proteomes" id="UP001164743">
    <property type="component" value="Chromosome 14A"/>
</dbReference>
<evidence type="ECO:0000313" key="2">
    <source>
        <dbReference type="EMBL" id="WAQ91401.1"/>
    </source>
</evidence>
<accession>A0ABY7D1E6</accession>
<feature type="region of interest" description="Disordered" evidence="1">
    <location>
        <begin position="1"/>
        <end position="78"/>
    </location>
</feature>
<dbReference type="GeneID" id="77803879"/>
<feature type="compositionally biased region" description="Basic residues" evidence="1">
    <location>
        <begin position="68"/>
        <end position="78"/>
    </location>
</feature>